<gene>
    <name evidence="2" type="ORF">LSAT_V11C400210240</name>
</gene>
<dbReference type="EMBL" id="NBSK02000004">
    <property type="protein sequence ID" value="KAJ0213414.1"/>
    <property type="molecule type" value="Genomic_DNA"/>
</dbReference>
<reference evidence="2 3" key="1">
    <citation type="journal article" date="2017" name="Nat. Commun.">
        <title>Genome assembly with in vitro proximity ligation data and whole-genome triplication in lettuce.</title>
        <authorList>
            <person name="Reyes-Chin-Wo S."/>
            <person name="Wang Z."/>
            <person name="Yang X."/>
            <person name="Kozik A."/>
            <person name="Arikit S."/>
            <person name="Song C."/>
            <person name="Xia L."/>
            <person name="Froenicke L."/>
            <person name="Lavelle D.O."/>
            <person name="Truco M.J."/>
            <person name="Xia R."/>
            <person name="Zhu S."/>
            <person name="Xu C."/>
            <person name="Xu H."/>
            <person name="Xu X."/>
            <person name="Cox K."/>
            <person name="Korf I."/>
            <person name="Meyers B.C."/>
            <person name="Michelmore R.W."/>
        </authorList>
    </citation>
    <scope>NUCLEOTIDE SEQUENCE [LARGE SCALE GENOMIC DNA]</scope>
    <source>
        <strain evidence="3">cv. Salinas</strain>
        <tissue evidence="2">Seedlings</tissue>
    </source>
</reference>
<feature type="region of interest" description="Disordered" evidence="1">
    <location>
        <begin position="53"/>
        <end position="76"/>
    </location>
</feature>
<comment type="caution">
    <text evidence="2">The sequence shown here is derived from an EMBL/GenBank/DDBJ whole genome shotgun (WGS) entry which is preliminary data.</text>
</comment>
<dbReference type="Proteomes" id="UP000235145">
    <property type="component" value="Unassembled WGS sequence"/>
</dbReference>
<accession>A0A9R1XI17</accession>
<evidence type="ECO:0000313" key="3">
    <source>
        <dbReference type="Proteomes" id="UP000235145"/>
    </source>
</evidence>
<evidence type="ECO:0000313" key="2">
    <source>
        <dbReference type="EMBL" id="KAJ0213414.1"/>
    </source>
</evidence>
<sequence length="167" mass="18369">MGQFGKYKNVKGRGSLNRYGLDCAQLPLCLFSFYFTLHTTSLVHPSASPICNQRASPSASSRRPLPSPTTLHLPSPTSANLLPPNVSLTCNPPPLNQVKLLPFLSVIDEQHRLAILPPPSPSKSLLQSRGDFVFVVGIYYLLDAAYDDLIPAHLVFLKSRKSFLLKV</sequence>
<feature type="compositionally biased region" description="Low complexity" evidence="1">
    <location>
        <begin position="55"/>
        <end position="76"/>
    </location>
</feature>
<protein>
    <submittedName>
        <fullName evidence="2">Uncharacterized protein</fullName>
    </submittedName>
</protein>
<dbReference type="AlphaFoldDB" id="A0A9R1XI17"/>
<evidence type="ECO:0000256" key="1">
    <source>
        <dbReference type="SAM" id="MobiDB-lite"/>
    </source>
</evidence>
<name>A0A9R1XI17_LACSA</name>
<organism evidence="2 3">
    <name type="scientific">Lactuca sativa</name>
    <name type="common">Garden lettuce</name>
    <dbReference type="NCBI Taxonomy" id="4236"/>
    <lineage>
        <taxon>Eukaryota</taxon>
        <taxon>Viridiplantae</taxon>
        <taxon>Streptophyta</taxon>
        <taxon>Embryophyta</taxon>
        <taxon>Tracheophyta</taxon>
        <taxon>Spermatophyta</taxon>
        <taxon>Magnoliopsida</taxon>
        <taxon>eudicotyledons</taxon>
        <taxon>Gunneridae</taxon>
        <taxon>Pentapetalae</taxon>
        <taxon>asterids</taxon>
        <taxon>campanulids</taxon>
        <taxon>Asterales</taxon>
        <taxon>Asteraceae</taxon>
        <taxon>Cichorioideae</taxon>
        <taxon>Cichorieae</taxon>
        <taxon>Lactucinae</taxon>
        <taxon>Lactuca</taxon>
    </lineage>
</organism>
<proteinExistence type="predicted"/>
<keyword evidence="3" id="KW-1185">Reference proteome</keyword>